<name>A0A392UJ78_9FABA</name>
<feature type="non-terminal residue" evidence="1">
    <location>
        <position position="18"/>
    </location>
</feature>
<evidence type="ECO:0000313" key="2">
    <source>
        <dbReference type="Proteomes" id="UP000265520"/>
    </source>
</evidence>
<protein>
    <submittedName>
        <fullName evidence="1">Uncharacterized protein</fullName>
    </submittedName>
</protein>
<keyword evidence="2" id="KW-1185">Reference proteome</keyword>
<proteinExistence type="predicted"/>
<dbReference type="EMBL" id="LXQA010828492">
    <property type="protein sequence ID" value="MCI72958.1"/>
    <property type="molecule type" value="Genomic_DNA"/>
</dbReference>
<dbReference type="AlphaFoldDB" id="A0A392UJ78"/>
<dbReference type="Proteomes" id="UP000265520">
    <property type="component" value="Unassembled WGS sequence"/>
</dbReference>
<reference evidence="1 2" key="1">
    <citation type="journal article" date="2018" name="Front. Plant Sci.">
        <title>Red Clover (Trifolium pratense) and Zigzag Clover (T. medium) - A Picture of Genomic Similarities and Differences.</title>
        <authorList>
            <person name="Dluhosova J."/>
            <person name="Istvanek J."/>
            <person name="Nedelnik J."/>
            <person name="Repkova J."/>
        </authorList>
    </citation>
    <scope>NUCLEOTIDE SEQUENCE [LARGE SCALE GENOMIC DNA]</scope>
    <source>
        <strain evidence="2">cv. 10/8</strain>
        <tissue evidence="1">Leaf</tissue>
    </source>
</reference>
<sequence>MDAMAIVKAVQERKVPRR</sequence>
<organism evidence="1 2">
    <name type="scientific">Trifolium medium</name>
    <dbReference type="NCBI Taxonomy" id="97028"/>
    <lineage>
        <taxon>Eukaryota</taxon>
        <taxon>Viridiplantae</taxon>
        <taxon>Streptophyta</taxon>
        <taxon>Embryophyta</taxon>
        <taxon>Tracheophyta</taxon>
        <taxon>Spermatophyta</taxon>
        <taxon>Magnoliopsida</taxon>
        <taxon>eudicotyledons</taxon>
        <taxon>Gunneridae</taxon>
        <taxon>Pentapetalae</taxon>
        <taxon>rosids</taxon>
        <taxon>fabids</taxon>
        <taxon>Fabales</taxon>
        <taxon>Fabaceae</taxon>
        <taxon>Papilionoideae</taxon>
        <taxon>50 kb inversion clade</taxon>
        <taxon>NPAAA clade</taxon>
        <taxon>Hologalegina</taxon>
        <taxon>IRL clade</taxon>
        <taxon>Trifolieae</taxon>
        <taxon>Trifolium</taxon>
    </lineage>
</organism>
<accession>A0A392UJ78</accession>
<comment type="caution">
    <text evidence="1">The sequence shown here is derived from an EMBL/GenBank/DDBJ whole genome shotgun (WGS) entry which is preliminary data.</text>
</comment>
<evidence type="ECO:0000313" key="1">
    <source>
        <dbReference type="EMBL" id="MCI72958.1"/>
    </source>
</evidence>